<evidence type="ECO:0000256" key="3">
    <source>
        <dbReference type="ARBA" id="ARBA00023001"/>
    </source>
</evidence>
<dbReference type="InterPro" id="IPR006311">
    <property type="entry name" value="TAT_signal"/>
</dbReference>
<evidence type="ECO:0000313" key="10">
    <source>
        <dbReference type="Proteomes" id="UP000477311"/>
    </source>
</evidence>
<dbReference type="GO" id="GO:0009986">
    <property type="term" value="C:cell surface"/>
    <property type="evidence" value="ECO:0007669"/>
    <property type="project" value="TreeGrafter"/>
</dbReference>
<dbReference type="InterPro" id="IPR050386">
    <property type="entry name" value="Glycosyl_hydrolase_5"/>
</dbReference>
<evidence type="ECO:0000313" key="9">
    <source>
        <dbReference type="EMBL" id="NGO38663.1"/>
    </source>
</evidence>
<dbReference type="PROSITE" id="PS51318">
    <property type="entry name" value="TAT"/>
    <property type="match status" value="1"/>
</dbReference>
<dbReference type="SUPFAM" id="SSF51445">
    <property type="entry name" value="(Trans)glycosidases"/>
    <property type="match status" value="1"/>
</dbReference>
<evidence type="ECO:0000256" key="6">
    <source>
        <dbReference type="ARBA" id="ARBA00023326"/>
    </source>
</evidence>
<sequence>MTAPQPVHEMTRRTFLGVLAGLAALGRLTAAPGRSQVPETRLRRLAPGANVCRWFRFPRRASAEHFQGYMTAGEMACMRQIGLRHVRLCVAPGVILDAREGRPRPEVLPHLEEAIRRFHHADLAVVVDIHNEDREAELNPDWQAAFEKFWDSLAARLAELDPELTFLEVINEPVFAGREEEWIRWNARLVATIRRRAAAHTIITSGPNWGGIQGLRRMEPVADGNVVYSFHFYEPFIFTHQGATWSSEEVKPLRQVPYPSSPEAVEPLLEELAGHPRSRAMLERYGQQRWDGERLAAQFRQAMEWGERHGVPLYCGEFGVFQRYARPEHRAQWFRDFGRILRAHDLGWAVWGWDEGFGLARQHVEGRPVVDPVVAEALGLQPGC</sequence>
<keyword evidence="2 7" id="KW-0378">Hydrolase</keyword>
<dbReference type="PANTHER" id="PTHR31297:SF41">
    <property type="entry name" value="ENDOGLUCANASE, PUTATIVE (AFU_ORTHOLOGUE AFUA_5G01830)-RELATED"/>
    <property type="match status" value="1"/>
</dbReference>
<keyword evidence="3" id="KW-0136">Cellulose degradation</keyword>
<comment type="similarity">
    <text evidence="1 7">Belongs to the glycosyl hydrolase 5 (cellulase A) family.</text>
</comment>
<evidence type="ECO:0000256" key="2">
    <source>
        <dbReference type="ARBA" id="ARBA00022801"/>
    </source>
</evidence>
<comment type="caution">
    <text evidence="9">The sequence shown here is derived from an EMBL/GenBank/DDBJ whole genome shotgun (WGS) entry which is preliminary data.</text>
</comment>
<feature type="domain" description="Glycoside hydrolase family 5" evidence="8">
    <location>
        <begin position="76"/>
        <end position="354"/>
    </location>
</feature>
<dbReference type="Gene3D" id="3.20.20.80">
    <property type="entry name" value="Glycosidases"/>
    <property type="match status" value="1"/>
</dbReference>
<dbReference type="EMBL" id="JAAKYA010000027">
    <property type="protein sequence ID" value="NGO38663.1"/>
    <property type="molecule type" value="Genomic_DNA"/>
</dbReference>
<name>A0A6M1RLY4_9BACT</name>
<dbReference type="AlphaFoldDB" id="A0A6M1RLY4"/>
<dbReference type="GO" id="GO:0030245">
    <property type="term" value="P:cellulose catabolic process"/>
    <property type="evidence" value="ECO:0007669"/>
    <property type="project" value="UniProtKB-KW"/>
</dbReference>
<evidence type="ECO:0000256" key="4">
    <source>
        <dbReference type="ARBA" id="ARBA00023277"/>
    </source>
</evidence>
<protein>
    <submittedName>
        <fullName evidence="9">Glycoside hydrolase family 5 protein</fullName>
    </submittedName>
</protein>
<dbReference type="GO" id="GO:0005576">
    <property type="term" value="C:extracellular region"/>
    <property type="evidence" value="ECO:0007669"/>
    <property type="project" value="TreeGrafter"/>
</dbReference>
<proteinExistence type="inferred from homology"/>
<gene>
    <name evidence="9" type="ORF">G4L39_04535</name>
</gene>
<dbReference type="GO" id="GO:0008422">
    <property type="term" value="F:beta-glucosidase activity"/>
    <property type="evidence" value="ECO:0007669"/>
    <property type="project" value="TreeGrafter"/>
</dbReference>
<keyword evidence="5 7" id="KW-0326">Glycosidase</keyword>
<dbReference type="InterPro" id="IPR017853">
    <property type="entry name" value="GH"/>
</dbReference>
<dbReference type="InterPro" id="IPR001547">
    <property type="entry name" value="Glyco_hydro_5"/>
</dbReference>
<keyword evidence="4" id="KW-0119">Carbohydrate metabolism</keyword>
<evidence type="ECO:0000259" key="8">
    <source>
        <dbReference type="Pfam" id="PF00150"/>
    </source>
</evidence>
<dbReference type="Proteomes" id="UP000477311">
    <property type="component" value="Unassembled WGS sequence"/>
</dbReference>
<keyword evidence="10" id="KW-1185">Reference proteome</keyword>
<dbReference type="PANTHER" id="PTHR31297">
    <property type="entry name" value="GLUCAN ENDO-1,6-BETA-GLUCOSIDASE B"/>
    <property type="match status" value="1"/>
</dbReference>
<evidence type="ECO:0000256" key="5">
    <source>
        <dbReference type="ARBA" id="ARBA00023295"/>
    </source>
</evidence>
<evidence type="ECO:0000256" key="7">
    <source>
        <dbReference type="RuleBase" id="RU361153"/>
    </source>
</evidence>
<organism evidence="9 10">
    <name type="scientific">Limisphaera ngatamarikiensis</name>
    <dbReference type="NCBI Taxonomy" id="1324935"/>
    <lineage>
        <taxon>Bacteria</taxon>
        <taxon>Pseudomonadati</taxon>
        <taxon>Verrucomicrobiota</taxon>
        <taxon>Verrucomicrobiia</taxon>
        <taxon>Limisphaerales</taxon>
        <taxon>Limisphaeraceae</taxon>
        <taxon>Limisphaera</taxon>
    </lineage>
</organism>
<keyword evidence="6" id="KW-0624">Polysaccharide degradation</keyword>
<reference evidence="9 10" key="1">
    <citation type="submission" date="2020-02" db="EMBL/GenBank/DDBJ databases">
        <title>Draft genome sequence of Limisphaera ngatamarikiensis NGM72.4T, a thermophilic Verrucomicrobia grouped in subdivision 3.</title>
        <authorList>
            <person name="Carere C.R."/>
            <person name="Steen J."/>
            <person name="Hugenholtz P."/>
            <person name="Stott M.B."/>
        </authorList>
    </citation>
    <scope>NUCLEOTIDE SEQUENCE [LARGE SCALE GENOMIC DNA]</scope>
    <source>
        <strain evidence="9 10">NGM72.4</strain>
    </source>
</reference>
<accession>A0A6M1RLY4</accession>
<evidence type="ECO:0000256" key="1">
    <source>
        <dbReference type="ARBA" id="ARBA00005641"/>
    </source>
</evidence>
<dbReference type="Pfam" id="PF00150">
    <property type="entry name" value="Cellulase"/>
    <property type="match status" value="1"/>
</dbReference>